<reference evidence="2 3" key="1">
    <citation type="submission" date="2015-06" db="EMBL/GenBank/DDBJ databases">
        <title>Survival trade-offs in plant roots during colonization by closely related pathogenic and mutualistic fungi.</title>
        <authorList>
            <person name="Hacquard S."/>
            <person name="Kracher B."/>
            <person name="Hiruma K."/>
            <person name="Weinman A."/>
            <person name="Muench P."/>
            <person name="Garrido Oter R."/>
            <person name="Ver Loren van Themaat E."/>
            <person name="Dallerey J.-F."/>
            <person name="Damm U."/>
            <person name="Henrissat B."/>
            <person name="Lespinet O."/>
            <person name="Thon M."/>
            <person name="Kemen E."/>
            <person name="McHardy A.C."/>
            <person name="Schulze-Lefert P."/>
            <person name="O'Connell R.J."/>
        </authorList>
    </citation>
    <scope>NUCLEOTIDE SEQUENCE [LARGE SCALE GENOMIC DNA]</scope>
    <source>
        <strain evidence="2 3">0861</strain>
    </source>
</reference>
<feature type="non-terminal residue" evidence="2">
    <location>
        <position position="126"/>
    </location>
</feature>
<protein>
    <submittedName>
        <fullName evidence="2">Uncharacterized protein</fullName>
    </submittedName>
</protein>
<feature type="region of interest" description="Disordered" evidence="1">
    <location>
        <begin position="27"/>
        <end position="51"/>
    </location>
</feature>
<feature type="non-terminal residue" evidence="2">
    <location>
        <position position="1"/>
    </location>
</feature>
<dbReference type="AlphaFoldDB" id="A0A166R5C7"/>
<gene>
    <name evidence="2" type="ORF">CT0861_09995</name>
</gene>
<dbReference type="EMBL" id="LFIV01000120">
    <property type="protein sequence ID" value="KZL68786.1"/>
    <property type="molecule type" value="Genomic_DNA"/>
</dbReference>
<dbReference type="Proteomes" id="UP000076552">
    <property type="component" value="Unassembled WGS sequence"/>
</dbReference>
<proteinExistence type="predicted"/>
<accession>A0A166R5C7</accession>
<sequence>SPIQTSILGPLESSKWQSKKAVFKLHQGPVERFQATPPASGRDEKEKLKDEDWEVISKPDYELETHGSHFSSSFNCSSAGEVGGPPYLAGMRVSGRITLIYPTAHRARVTLEEKRMRSNKQRCYMD</sequence>
<feature type="compositionally biased region" description="Basic and acidic residues" evidence="1">
    <location>
        <begin position="41"/>
        <end position="51"/>
    </location>
</feature>
<comment type="caution">
    <text evidence="2">The sequence shown here is derived from an EMBL/GenBank/DDBJ whole genome shotgun (WGS) entry which is preliminary data.</text>
</comment>
<evidence type="ECO:0000313" key="3">
    <source>
        <dbReference type="Proteomes" id="UP000076552"/>
    </source>
</evidence>
<name>A0A166R5C7_9PEZI</name>
<evidence type="ECO:0000256" key="1">
    <source>
        <dbReference type="SAM" id="MobiDB-lite"/>
    </source>
</evidence>
<keyword evidence="3" id="KW-1185">Reference proteome</keyword>
<organism evidence="2 3">
    <name type="scientific">Colletotrichum tofieldiae</name>
    <dbReference type="NCBI Taxonomy" id="708197"/>
    <lineage>
        <taxon>Eukaryota</taxon>
        <taxon>Fungi</taxon>
        <taxon>Dikarya</taxon>
        <taxon>Ascomycota</taxon>
        <taxon>Pezizomycotina</taxon>
        <taxon>Sordariomycetes</taxon>
        <taxon>Hypocreomycetidae</taxon>
        <taxon>Glomerellales</taxon>
        <taxon>Glomerellaceae</taxon>
        <taxon>Colletotrichum</taxon>
        <taxon>Colletotrichum spaethianum species complex</taxon>
    </lineage>
</organism>
<evidence type="ECO:0000313" key="2">
    <source>
        <dbReference type="EMBL" id="KZL68786.1"/>
    </source>
</evidence>